<evidence type="ECO:0000256" key="4">
    <source>
        <dbReference type="PROSITE-ProRule" id="PRU00335"/>
    </source>
</evidence>
<name>A4BDC8_9GAMM</name>
<dbReference type="STRING" id="314283.MED297_05969"/>
<evidence type="ECO:0000313" key="7">
    <source>
        <dbReference type="Proteomes" id="UP000005953"/>
    </source>
</evidence>
<dbReference type="InterPro" id="IPR050109">
    <property type="entry name" value="HTH-type_TetR-like_transc_reg"/>
</dbReference>
<organism evidence="6 7">
    <name type="scientific">Reinekea blandensis MED297</name>
    <dbReference type="NCBI Taxonomy" id="314283"/>
    <lineage>
        <taxon>Bacteria</taxon>
        <taxon>Pseudomonadati</taxon>
        <taxon>Pseudomonadota</taxon>
        <taxon>Gammaproteobacteria</taxon>
        <taxon>Oceanospirillales</taxon>
        <taxon>Saccharospirillaceae</taxon>
        <taxon>Reinekea</taxon>
    </lineage>
</organism>
<evidence type="ECO:0000256" key="2">
    <source>
        <dbReference type="ARBA" id="ARBA00023125"/>
    </source>
</evidence>
<dbReference type="GO" id="GO:0000976">
    <property type="term" value="F:transcription cis-regulatory region binding"/>
    <property type="evidence" value="ECO:0007669"/>
    <property type="project" value="TreeGrafter"/>
</dbReference>
<evidence type="ECO:0000256" key="3">
    <source>
        <dbReference type="ARBA" id="ARBA00023163"/>
    </source>
</evidence>
<evidence type="ECO:0000259" key="5">
    <source>
        <dbReference type="PROSITE" id="PS50977"/>
    </source>
</evidence>
<dbReference type="GO" id="GO:0003700">
    <property type="term" value="F:DNA-binding transcription factor activity"/>
    <property type="evidence" value="ECO:0007669"/>
    <property type="project" value="TreeGrafter"/>
</dbReference>
<dbReference type="RefSeq" id="WP_008048402.1">
    <property type="nucleotide sequence ID" value="NZ_CH724155.1"/>
</dbReference>
<evidence type="ECO:0000313" key="6">
    <source>
        <dbReference type="EMBL" id="EAR09872.1"/>
    </source>
</evidence>
<dbReference type="PANTHER" id="PTHR30055">
    <property type="entry name" value="HTH-TYPE TRANSCRIPTIONAL REGULATOR RUTR"/>
    <property type="match status" value="1"/>
</dbReference>
<keyword evidence="1" id="KW-0805">Transcription regulation</keyword>
<dbReference type="Proteomes" id="UP000005953">
    <property type="component" value="Unassembled WGS sequence"/>
</dbReference>
<dbReference type="PROSITE" id="PS50977">
    <property type="entry name" value="HTH_TETR_2"/>
    <property type="match status" value="1"/>
</dbReference>
<reference evidence="6 7" key="1">
    <citation type="submission" date="2006-02" db="EMBL/GenBank/DDBJ databases">
        <authorList>
            <person name="Pinhassi J."/>
            <person name="Pedros-Alio C."/>
            <person name="Ferriera S."/>
            <person name="Johnson J."/>
            <person name="Kravitz S."/>
            <person name="Halpern A."/>
            <person name="Remington K."/>
            <person name="Beeson K."/>
            <person name="Tran B."/>
            <person name="Rogers Y.-H."/>
            <person name="Friedman R."/>
            <person name="Venter J.C."/>
        </authorList>
    </citation>
    <scope>NUCLEOTIDE SEQUENCE [LARGE SCALE GENOMIC DNA]</scope>
    <source>
        <strain evidence="6 7">MED297</strain>
    </source>
</reference>
<gene>
    <name evidence="6" type="ORF">MED297_05969</name>
</gene>
<keyword evidence="2 4" id="KW-0238">DNA-binding</keyword>
<dbReference type="HOGENOM" id="CLU_069356_1_4_6"/>
<dbReference type="SUPFAM" id="SSF46689">
    <property type="entry name" value="Homeodomain-like"/>
    <property type="match status" value="1"/>
</dbReference>
<feature type="domain" description="HTH tetR-type" evidence="5">
    <location>
        <begin position="10"/>
        <end position="70"/>
    </location>
</feature>
<protein>
    <submittedName>
        <fullName evidence="6">Putative transcriptional regulator</fullName>
    </submittedName>
</protein>
<dbReference type="PRINTS" id="PR00455">
    <property type="entry name" value="HTHTETR"/>
</dbReference>
<dbReference type="Gene3D" id="1.10.357.10">
    <property type="entry name" value="Tetracycline Repressor, domain 2"/>
    <property type="match status" value="1"/>
</dbReference>
<dbReference type="Pfam" id="PF00440">
    <property type="entry name" value="TetR_N"/>
    <property type="match status" value="1"/>
</dbReference>
<sequence>MATDDDTPDGQTRRAILNAARDLFLKNTYANISIRRIADHAKVNSAMIAYYFGSKSGLFREMIRSYLESNIKRANASIGQVDQMTLQEFMRNFYRTVPTELTHLVIRTMLFERGELRDWLLENLMKPAFNTATEIAKDIVDHSGQPINPLVLRTALQSLLVAPKLLQPILMELHPDEIDDTFFDQLAELNALLVAQTFDLE</sequence>
<keyword evidence="7" id="KW-1185">Reference proteome</keyword>
<dbReference type="PANTHER" id="PTHR30055:SF234">
    <property type="entry name" value="HTH-TYPE TRANSCRIPTIONAL REGULATOR BETI"/>
    <property type="match status" value="1"/>
</dbReference>
<dbReference type="InterPro" id="IPR009057">
    <property type="entry name" value="Homeodomain-like_sf"/>
</dbReference>
<dbReference type="InterPro" id="IPR001647">
    <property type="entry name" value="HTH_TetR"/>
</dbReference>
<keyword evidence="3" id="KW-0804">Transcription</keyword>
<dbReference type="OrthoDB" id="2356263at2"/>
<evidence type="ECO:0000256" key="1">
    <source>
        <dbReference type="ARBA" id="ARBA00023015"/>
    </source>
</evidence>
<dbReference type="AlphaFoldDB" id="A4BDC8"/>
<proteinExistence type="predicted"/>
<feature type="DNA-binding region" description="H-T-H motif" evidence="4">
    <location>
        <begin position="33"/>
        <end position="52"/>
    </location>
</feature>
<comment type="caution">
    <text evidence="6">The sequence shown here is derived from an EMBL/GenBank/DDBJ whole genome shotgun (WGS) entry which is preliminary data.</text>
</comment>
<dbReference type="EMBL" id="AAOE01000007">
    <property type="protein sequence ID" value="EAR09872.1"/>
    <property type="molecule type" value="Genomic_DNA"/>
</dbReference>
<accession>A4BDC8</accession>